<dbReference type="GO" id="GO:0005658">
    <property type="term" value="C:alpha DNA polymerase:primase complex"/>
    <property type="evidence" value="ECO:0007669"/>
    <property type="project" value="TreeGrafter"/>
</dbReference>
<keyword evidence="6" id="KW-0479">Metal-binding</keyword>
<comment type="similarity">
    <text evidence="2">Belongs to the eukaryotic-type primase large subunit family.</text>
</comment>
<dbReference type="FunFam" id="1.20.930.80:FF:000003">
    <property type="entry name" value="DNA primase large subunit"/>
    <property type="match status" value="1"/>
</dbReference>
<feature type="compositionally biased region" description="Low complexity" evidence="10">
    <location>
        <begin position="1039"/>
        <end position="1051"/>
    </location>
</feature>
<evidence type="ECO:0000259" key="11">
    <source>
        <dbReference type="Pfam" id="PF04104"/>
    </source>
</evidence>
<evidence type="ECO:0000313" key="13">
    <source>
        <dbReference type="Proteomes" id="UP000651452"/>
    </source>
</evidence>
<dbReference type="InterPro" id="IPR007238">
    <property type="entry name" value="DNA_primase_lsu_euk/arc"/>
</dbReference>
<dbReference type="GO" id="GO:0003677">
    <property type="term" value="F:DNA binding"/>
    <property type="evidence" value="ECO:0007669"/>
    <property type="project" value="UniProtKB-KW"/>
</dbReference>
<evidence type="ECO:0000256" key="9">
    <source>
        <dbReference type="ARBA" id="ARBA00023125"/>
    </source>
</evidence>
<evidence type="ECO:0000256" key="3">
    <source>
        <dbReference type="ARBA" id="ARBA00022485"/>
    </source>
</evidence>
<evidence type="ECO:0000256" key="8">
    <source>
        <dbReference type="ARBA" id="ARBA00023014"/>
    </source>
</evidence>
<evidence type="ECO:0000313" key="12">
    <source>
        <dbReference type="EMBL" id="KAF9698769.1"/>
    </source>
</evidence>
<accession>A0A8H7MJF4</accession>
<feature type="compositionally biased region" description="Polar residues" evidence="10">
    <location>
        <begin position="1143"/>
        <end position="1154"/>
    </location>
</feature>
<name>A0A8H7MJF4_9PLEO</name>
<protein>
    <recommendedName>
        <fullName evidence="11">DNA primase large subunit C-terminal domain-containing protein</fullName>
    </recommendedName>
</protein>
<dbReference type="GO" id="GO:0046872">
    <property type="term" value="F:metal ion binding"/>
    <property type="evidence" value="ECO:0007669"/>
    <property type="project" value="UniProtKB-KW"/>
</dbReference>
<feature type="compositionally biased region" description="Basic and acidic residues" evidence="10">
    <location>
        <begin position="693"/>
        <end position="719"/>
    </location>
</feature>
<evidence type="ECO:0000256" key="7">
    <source>
        <dbReference type="ARBA" id="ARBA00023004"/>
    </source>
</evidence>
<comment type="caution">
    <text evidence="12">The sequence shown here is derived from an EMBL/GenBank/DDBJ whole genome shotgun (WGS) entry which is preliminary data.</text>
</comment>
<keyword evidence="4" id="KW-0639">Primosome</keyword>
<gene>
    <name evidence="12" type="ORF">EKO04_002905</name>
</gene>
<keyword evidence="13" id="KW-1185">Reference proteome</keyword>
<dbReference type="Pfam" id="PF04104">
    <property type="entry name" value="DNA_primase_lrg"/>
    <property type="match status" value="1"/>
</dbReference>
<evidence type="ECO:0000256" key="10">
    <source>
        <dbReference type="SAM" id="MobiDB-lite"/>
    </source>
</evidence>
<keyword evidence="8" id="KW-0411">Iron-sulfur</keyword>
<feature type="region of interest" description="Disordered" evidence="10">
    <location>
        <begin position="540"/>
        <end position="572"/>
    </location>
</feature>
<feature type="compositionally biased region" description="Basic and acidic residues" evidence="10">
    <location>
        <begin position="745"/>
        <end position="761"/>
    </location>
</feature>
<feature type="compositionally biased region" description="Polar residues" evidence="10">
    <location>
        <begin position="762"/>
        <end position="776"/>
    </location>
</feature>
<proteinExistence type="inferred from homology"/>
<dbReference type="CDD" id="cd07322">
    <property type="entry name" value="PriL_PriS_Eukaryotic"/>
    <property type="match status" value="1"/>
</dbReference>
<dbReference type="EMBL" id="RZGK01000005">
    <property type="protein sequence ID" value="KAF9698769.1"/>
    <property type="molecule type" value="Genomic_DNA"/>
</dbReference>
<evidence type="ECO:0000256" key="4">
    <source>
        <dbReference type="ARBA" id="ARBA00022515"/>
    </source>
</evidence>
<dbReference type="GO" id="GO:0051539">
    <property type="term" value="F:4 iron, 4 sulfur cluster binding"/>
    <property type="evidence" value="ECO:0007669"/>
    <property type="project" value="UniProtKB-KW"/>
</dbReference>
<organism evidence="12 13">
    <name type="scientific">Ascochyta lentis</name>
    <dbReference type="NCBI Taxonomy" id="205686"/>
    <lineage>
        <taxon>Eukaryota</taxon>
        <taxon>Fungi</taxon>
        <taxon>Dikarya</taxon>
        <taxon>Ascomycota</taxon>
        <taxon>Pezizomycotina</taxon>
        <taxon>Dothideomycetes</taxon>
        <taxon>Pleosporomycetidae</taxon>
        <taxon>Pleosporales</taxon>
        <taxon>Pleosporineae</taxon>
        <taxon>Didymellaceae</taxon>
        <taxon>Ascochyta</taxon>
    </lineage>
</organism>
<comment type="cofactor">
    <cofactor evidence="1">
        <name>[4Fe-4S] cluster</name>
        <dbReference type="ChEBI" id="CHEBI:49883"/>
    </cofactor>
</comment>
<dbReference type="PANTHER" id="PTHR10537">
    <property type="entry name" value="DNA PRIMASE LARGE SUBUNIT"/>
    <property type="match status" value="1"/>
</dbReference>
<feature type="region of interest" description="Disordered" evidence="10">
    <location>
        <begin position="666"/>
        <end position="800"/>
    </location>
</feature>
<dbReference type="Pfam" id="PF26466">
    <property type="entry name" value="DNA_primase_lrg_N"/>
    <property type="match status" value="1"/>
</dbReference>
<evidence type="ECO:0000256" key="2">
    <source>
        <dbReference type="ARBA" id="ARBA00010564"/>
    </source>
</evidence>
<keyword evidence="5" id="KW-0235">DNA replication</keyword>
<feature type="region of interest" description="Disordered" evidence="10">
    <location>
        <begin position="1328"/>
        <end position="1347"/>
    </location>
</feature>
<dbReference type="OrthoDB" id="421393at2759"/>
<feature type="region of interest" description="Disordered" evidence="10">
    <location>
        <begin position="1132"/>
        <end position="1154"/>
    </location>
</feature>
<evidence type="ECO:0000256" key="1">
    <source>
        <dbReference type="ARBA" id="ARBA00001966"/>
    </source>
</evidence>
<feature type="region of interest" description="Disordered" evidence="10">
    <location>
        <begin position="1032"/>
        <end position="1093"/>
    </location>
</feature>
<reference evidence="12" key="1">
    <citation type="submission" date="2018-12" db="EMBL/GenBank/DDBJ databases">
        <authorList>
            <person name="Syme R.A."/>
            <person name="Farfan-Caceres L."/>
            <person name="Lichtenzveig J."/>
        </authorList>
    </citation>
    <scope>NUCLEOTIDE SEQUENCE</scope>
    <source>
        <strain evidence="12">Al4</strain>
    </source>
</reference>
<evidence type="ECO:0000256" key="5">
    <source>
        <dbReference type="ARBA" id="ARBA00022705"/>
    </source>
</evidence>
<dbReference type="InterPro" id="IPR058560">
    <property type="entry name" value="DNA_primase_C"/>
</dbReference>
<sequence length="1347" mass="150856">MIRHDYSRVDPKRRANLSHKKKQFAKAEFQEQTYEHRLNLYTLPPTAEITLEEFEQWAIDRLKVLSEIEACTFRNKGPEETAEYMKSILDKYLPMRSGTSKSQHLHDERKKDHYSHFILRLAFSATEDLRRRFSRLETMLFRLRFKDDDFIERQNFVKSLNLEWEEVQEAEKRELKEELLAAAGGGMKSREEQEWFKVDWERVPELVEQRRVFLKRGKAYVPQREQMSLVLTSRSLPRLDEDDRLAPILAHLSQSFTAPDAAYSTSDANIDGLSAITANSIDTLSQNFPLCMRNLHTTLRENSHLKHFGRLQYTLFLKGIGLSLDECILFWRRSFKLMTDDKFAKEYRYNVRHSYGDVGGDSNRRGRGYTPYSCQKLLTEPLPGPGQTHGCPYRTFTPDNLISVLQRVGVNERDVLKAVREDVGKQRYHVACNRVFEWSHKREIKKVKDDGSWSATDLDTIVHPNTYFKRSWLLKHLGEGNAGIVNGGPGDKMEEGPKHHGRALAHERFRNSRVALENFLISIEAPNKASFDVAQAGFANRADPAQPDSKAEMARPDDGQRVSREEPLQVEQIPPTRIPPVIKRGLKRDSRAVNSERKRIKFTESVEERPEYRSFSEFYRAGNGYIPGRYVVAEGSEYLDTSGLNLTFTKFTGQKKVGSTFVDVVPKKEPQEGGGSVPAVRGKRRGNRKHKQGGQERDGAGHKGLDDSESKPEREKDHNQTNTRVLKNIPKNRATTPPATTRSRRGFDDWESEPEREKDHNQTNTRVLRNTRRSGATTPPVTTKPRRRVTQYDGQDDEAQHSFCSKPSLIVVLKTSYPAKEGVFAGAGESTNAPKRGEKLQGLSRKIDRGEATREAADLASTNHFVTNLQRDLSSLQQAIVTPRLTRIISTAVHDIFEVLEPLRKLFETTPSETGTREVGEVEEAVEDDCIYFDALDTTDKVASEDALHSTEGLQEVEDSCTWTDTAIRIEAASEINATLDSDADGLDAMPEHVKQTMPNASASEITDDDYKHDQWSPVLCVEVGLEETLRSTADDGVTESSTSTRGGSIESSRRTSSRSHNLSGLSTTETWSGEFTPQHNGTNSNNEGSVWRDPETPVEMALQDSPSEAVRNEVAGGLHQSFGELFDGQAEKQGVQAPCESEASNGSPLTSNIDQDVGTTLAGSGEARVEAQVDPGMAHNTPQVKTMSNQDLSADYRIKSDVEGFGEELLDASGEPSTSSLDLSDTGDKSYCTAVSEVEIQSGPLNKTCLKSNAMDCVVKAAIPCSVMEKNIAQDSCRRSLLQVDRKVSHAHEDSDDLSDIEKANHVWQPTDTATTGLQASKEYACAVPDPDEIIPTTGSPRAPAN</sequence>
<dbReference type="GO" id="GO:0006269">
    <property type="term" value="P:DNA replication, synthesis of primer"/>
    <property type="evidence" value="ECO:0007669"/>
    <property type="project" value="UniProtKB-KW"/>
</dbReference>
<dbReference type="Proteomes" id="UP000651452">
    <property type="component" value="Unassembled WGS sequence"/>
</dbReference>
<feature type="compositionally biased region" description="Polar residues" evidence="10">
    <location>
        <begin position="1061"/>
        <end position="1089"/>
    </location>
</feature>
<dbReference type="PANTHER" id="PTHR10537:SF3">
    <property type="entry name" value="DNA PRIMASE LARGE SUBUNIT"/>
    <property type="match status" value="1"/>
</dbReference>
<feature type="domain" description="DNA primase large subunit C-terminal" evidence="11">
    <location>
        <begin position="286"/>
        <end position="468"/>
    </location>
</feature>
<dbReference type="Gene3D" id="1.20.930.80">
    <property type="match status" value="1"/>
</dbReference>
<dbReference type="GO" id="GO:0006270">
    <property type="term" value="P:DNA replication initiation"/>
    <property type="evidence" value="ECO:0007669"/>
    <property type="project" value="TreeGrafter"/>
</dbReference>
<evidence type="ECO:0000256" key="6">
    <source>
        <dbReference type="ARBA" id="ARBA00022723"/>
    </source>
</evidence>
<reference evidence="12" key="2">
    <citation type="submission" date="2020-09" db="EMBL/GenBank/DDBJ databases">
        <title>Reference genome assembly for Australian Ascochyta lentis isolate Al4.</title>
        <authorList>
            <person name="Lee R.C."/>
            <person name="Farfan-Caceres L.M."/>
            <person name="Debler J.W."/>
            <person name="Williams A.H."/>
            <person name="Henares B.M."/>
        </authorList>
    </citation>
    <scope>NUCLEOTIDE SEQUENCE</scope>
    <source>
        <strain evidence="12">Al4</strain>
    </source>
</reference>
<feature type="compositionally biased region" description="Basic and acidic residues" evidence="10">
    <location>
        <begin position="549"/>
        <end position="567"/>
    </location>
</feature>
<keyword evidence="7" id="KW-0408">Iron</keyword>
<keyword evidence="3" id="KW-0004">4Fe-4S</keyword>
<keyword evidence="9" id="KW-0238">DNA-binding</keyword>
<feature type="compositionally biased region" description="Basic residues" evidence="10">
    <location>
        <begin position="681"/>
        <end position="692"/>
    </location>
</feature>
<dbReference type="InterPro" id="IPR016558">
    <property type="entry name" value="DNA_primase_lsu_euk"/>
</dbReference>